<dbReference type="OrthoDB" id="9760597at2"/>
<evidence type="ECO:0000256" key="6">
    <source>
        <dbReference type="ARBA" id="ARBA00023295"/>
    </source>
</evidence>
<dbReference type="Proteomes" id="UP000011885">
    <property type="component" value="Unassembled WGS sequence"/>
</dbReference>
<comment type="similarity">
    <text evidence="2">Belongs to the glycosyl hydrolase 29 family.</text>
</comment>
<dbReference type="PATRIC" id="fig|1263870.3.peg.6153"/>
<keyword evidence="11" id="KW-1185">Reference proteome</keyword>
<dbReference type="GO" id="GO:0006004">
    <property type="term" value="P:fucose metabolic process"/>
    <property type="evidence" value="ECO:0007669"/>
    <property type="project" value="InterPro"/>
</dbReference>
<dbReference type="Gene3D" id="3.20.20.80">
    <property type="entry name" value="Glycosidases"/>
    <property type="match status" value="1"/>
</dbReference>
<dbReference type="RefSeq" id="WP_008686956.1">
    <property type="nucleotide sequence ID" value="NZ_ANOH01000407.1"/>
</dbReference>
<evidence type="ECO:0000256" key="8">
    <source>
        <dbReference type="SAM" id="SignalP"/>
    </source>
</evidence>
<dbReference type="PRINTS" id="PR00741">
    <property type="entry name" value="GLHYDRLASE29"/>
</dbReference>
<evidence type="ECO:0000256" key="4">
    <source>
        <dbReference type="ARBA" id="ARBA00022729"/>
    </source>
</evidence>
<dbReference type="Pfam" id="PF01120">
    <property type="entry name" value="Alpha_L_fucos"/>
    <property type="match status" value="1"/>
</dbReference>
<evidence type="ECO:0000259" key="9">
    <source>
        <dbReference type="Pfam" id="PF01120"/>
    </source>
</evidence>
<name>M5U9Q6_9BACT</name>
<dbReference type="InterPro" id="IPR000933">
    <property type="entry name" value="Glyco_hydro_29"/>
</dbReference>
<dbReference type="PIRSF" id="PIRSF001092">
    <property type="entry name" value="Alpha-L-fucosidase"/>
    <property type="match status" value="1"/>
</dbReference>
<evidence type="ECO:0000313" key="11">
    <source>
        <dbReference type="Proteomes" id="UP000011885"/>
    </source>
</evidence>
<feature type="signal peptide" evidence="8">
    <location>
        <begin position="1"/>
        <end position="20"/>
    </location>
</feature>
<sequence>MFRFPAIVLLLALVFKPSFADEPRSPNKVVDQQTRMQWFRDAKFGMFIHWGAYSQAGGEWNGETNHHEWLQLTAKIPLAEYTEFAKSFNPTRFDADQWVKIAKDAGMKYLVITSKHHDGFAMYDSPSSDHDIADLTQFNRDPLKELADACHEHGVHFCVYYSLGRDWEDPDVPTGRGDKVGFRSNLIDYPNESEKDFSLYFERKVKPQVRELLTGYGPIGIMWFDTYGLITKEQSLELKALIRELQPECVINQRIGHNLGDYKVSEQEIPADGSYDPWESCITMNGHWGYNKADDNWKSPESMVRSLVDIVSKGGNFLLNVGPTGEGVIPEPSVQRLVAIGDWMDVNGEAIYGCGPTPFGDELGKKVKDKSGKTRVVGKLPWRATTKPGKIYVHLFEWPAGELSLPAIPGTIEDARILGMDINASLEVNSIGDRTTIRLPDNRPEWAIPVICLTLAE</sequence>
<dbReference type="EMBL" id="ANOH01000407">
    <property type="protein sequence ID" value="EMI52713.1"/>
    <property type="molecule type" value="Genomic_DNA"/>
</dbReference>
<proteinExistence type="inferred from homology"/>
<comment type="function">
    <text evidence="1">Alpha-L-fucosidase is responsible for hydrolyzing the alpha-1,6-linked fucose joined to the reducing-end N-acetylglucosamine of the carbohydrate moieties of glycoproteins.</text>
</comment>
<evidence type="ECO:0000256" key="5">
    <source>
        <dbReference type="ARBA" id="ARBA00022801"/>
    </source>
</evidence>
<keyword evidence="5 10" id="KW-0378">Hydrolase</keyword>
<evidence type="ECO:0000256" key="2">
    <source>
        <dbReference type="ARBA" id="ARBA00007951"/>
    </source>
</evidence>
<keyword evidence="6" id="KW-0326">Glycosidase</keyword>
<organism evidence="10 11">
    <name type="scientific">Rhodopirellula sallentina SM41</name>
    <dbReference type="NCBI Taxonomy" id="1263870"/>
    <lineage>
        <taxon>Bacteria</taxon>
        <taxon>Pseudomonadati</taxon>
        <taxon>Planctomycetota</taxon>
        <taxon>Planctomycetia</taxon>
        <taxon>Pirellulales</taxon>
        <taxon>Pirellulaceae</taxon>
        <taxon>Rhodopirellula</taxon>
    </lineage>
</organism>
<protein>
    <recommendedName>
        <fullName evidence="3">alpha-L-fucosidase</fullName>
        <ecNumber evidence="3">3.2.1.51</ecNumber>
    </recommendedName>
</protein>
<evidence type="ECO:0000256" key="7">
    <source>
        <dbReference type="PIRSR" id="PIRSR001092-1"/>
    </source>
</evidence>
<accession>M5U9Q6</accession>
<comment type="caution">
    <text evidence="10">The sequence shown here is derived from an EMBL/GenBank/DDBJ whole genome shotgun (WGS) entry which is preliminary data.</text>
</comment>
<dbReference type="InterPro" id="IPR057739">
    <property type="entry name" value="Glyco_hydro_29_N"/>
</dbReference>
<gene>
    <name evidence="10" type="ORF">RSSM_05804</name>
</gene>
<evidence type="ECO:0000313" key="10">
    <source>
        <dbReference type="EMBL" id="EMI52713.1"/>
    </source>
</evidence>
<evidence type="ECO:0000256" key="3">
    <source>
        <dbReference type="ARBA" id="ARBA00012662"/>
    </source>
</evidence>
<keyword evidence="4 8" id="KW-0732">Signal</keyword>
<dbReference type="SUPFAM" id="SSF51445">
    <property type="entry name" value="(Trans)glycosidases"/>
    <property type="match status" value="1"/>
</dbReference>
<dbReference type="EC" id="3.2.1.51" evidence="3"/>
<dbReference type="InterPro" id="IPR017853">
    <property type="entry name" value="GH"/>
</dbReference>
<dbReference type="SMART" id="SM00812">
    <property type="entry name" value="Alpha_L_fucos"/>
    <property type="match status" value="1"/>
</dbReference>
<dbReference type="PANTHER" id="PTHR10030">
    <property type="entry name" value="ALPHA-L-FUCOSIDASE"/>
    <property type="match status" value="1"/>
</dbReference>
<dbReference type="AlphaFoldDB" id="M5U9Q6"/>
<feature type="domain" description="Glycoside hydrolase family 29 N-terminal" evidence="9">
    <location>
        <begin position="28"/>
        <end position="349"/>
    </location>
</feature>
<dbReference type="PANTHER" id="PTHR10030:SF37">
    <property type="entry name" value="ALPHA-L-FUCOSIDASE-RELATED"/>
    <property type="match status" value="1"/>
</dbReference>
<dbReference type="GO" id="GO:0004560">
    <property type="term" value="F:alpha-L-fucosidase activity"/>
    <property type="evidence" value="ECO:0007669"/>
    <property type="project" value="InterPro"/>
</dbReference>
<feature type="site" description="May be important for catalysis" evidence="7">
    <location>
        <position position="281"/>
    </location>
</feature>
<dbReference type="GO" id="GO:0005764">
    <property type="term" value="C:lysosome"/>
    <property type="evidence" value="ECO:0007669"/>
    <property type="project" value="TreeGrafter"/>
</dbReference>
<dbReference type="GO" id="GO:0016139">
    <property type="term" value="P:glycoside catabolic process"/>
    <property type="evidence" value="ECO:0007669"/>
    <property type="project" value="TreeGrafter"/>
</dbReference>
<evidence type="ECO:0000256" key="1">
    <source>
        <dbReference type="ARBA" id="ARBA00004071"/>
    </source>
</evidence>
<reference evidence="10 11" key="1">
    <citation type="journal article" date="2013" name="Mar. Genomics">
        <title>Expression of sulfatases in Rhodopirellula baltica and the diversity of sulfatases in the genus Rhodopirellula.</title>
        <authorList>
            <person name="Wegner C.E."/>
            <person name="Richter-Heitmann T."/>
            <person name="Klindworth A."/>
            <person name="Klockow C."/>
            <person name="Richter M."/>
            <person name="Achstetter T."/>
            <person name="Glockner F.O."/>
            <person name="Harder J."/>
        </authorList>
    </citation>
    <scope>NUCLEOTIDE SEQUENCE [LARGE SCALE GENOMIC DNA]</scope>
    <source>
        <strain evidence="10 11">SM41</strain>
    </source>
</reference>
<feature type="chain" id="PRO_5004072994" description="alpha-L-fucosidase" evidence="8">
    <location>
        <begin position="21"/>
        <end position="457"/>
    </location>
</feature>
<dbReference type="InterPro" id="IPR016286">
    <property type="entry name" value="FUC_metazoa-typ"/>
</dbReference>